<reference evidence="1 2" key="1">
    <citation type="submission" date="2014-04" db="EMBL/GenBank/DDBJ databases">
        <title>Evolutionary Origins and Diversification of the Mycorrhizal Mutualists.</title>
        <authorList>
            <consortium name="DOE Joint Genome Institute"/>
            <consortium name="Mycorrhizal Genomics Consortium"/>
            <person name="Kohler A."/>
            <person name="Kuo A."/>
            <person name="Nagy L.G."/>
            <person name="Floudas D."/>
            <person name="Copeland A."/>
            <person name="Barry K.W."/>
            <person name="Cichocki N."/>
            <person name="Veneault-Fourrey C."/>
            <person name="LaButti K."/>
            <person name="Lindquist E.A."/>
            <person name="Lipzen A."/>
            <person name="Lundell T."/>
            <person name="Morin E."/>
            <person name="Murat C."/>
            <person name="Riley R."/>
            <person name="Ohm R."/>
            <person name="Sun H."/>
            <person name="Tunlid A."/>
            <person name="Henrissat B."/>
            <person name="Grigoriev I.V."/>
            <person name="Hibbett D.S."/>
            <person name="Martin F."/>
        </authorList>
    </citation>
    <scope>NUCLEOTIDE SEQUENCE [LARGE SCALE GENOMIC DNA]</scope>
    <source>
        <strain evidence="1 2">FD-317 M1</strain>
    </source>
</reference>
<name>A0A0D0BIT0_9AGAR</name>
<keyword evidence="2" id="KW-1185">Reference proteome</keyword>
<evidence type="ECO:0000313" key="1">
    <source>
        <dbReference type="EMBL" id="KIK63995.1"/>
    </source>
</evidence>
<evidence type="ECO:0000313" key="2">
    <source>
        <dbReference type="Proteomes" id="UP000053593"/>
    </source>
</evidence>
<dbReference type="EMBL" id="KN834762">
    <property type="protein sequence ID" value="KIK63995.1"/>
    <property type="molecule type" value="Genomic_DNA"/>
</dbReference>
<proteinExistence type="predicted"/>
<dbReference type="Gene3D" id="2.130.10.80">
    <property type="entry name" value="Galactose oxidase/kelch, beta-propeller"/>
    <property type="match status" value="1"/>
</dbReference>
<protein>
    <submittedName>
        <fullName evidence="1">Uncharacterized protein</fullName>
    </submittedName>
</protein>
<dbReference type="AlphaFoldDB" id="A0A0D0BIT0"/>
<dbReference type="InterPro" id="IPR037293">
    <property type="entry name" value="Gal_Oxidase_central_sf"/>
</dbReference>
<organism evidence="1 2">
    <name type="scientific">Collybiopsis luxurians FD-317 M1</name>
    <dbReference type="NCBI Taxonomy" id="944289"/>
    <lineage>
        <taxon>Eukaryota</taxon>
        <taxon>Fungi</taxon>
        <taxon>Dikarya</taxon>
        <taxon>Basidiomycota</taxon>
        <taxon>Agaricomycotina</taxon>
        <taxon>Agaricomycetes</taxon>
        <taxon>Agaricomycetidae</taxon>
        <taxon>Agaricales</taxon>
        <taxon>Marasmiineae</taxon>
        <taxon>Omphalotaceae</taxon>
        <taxon>Collybiopsis</taxon>
        <taxon>Collybiopsis luxurians</taxon>
    </lineage>
</organism>
<sequence length="121" mass="12909">MVSRSCLFSAQSLSSPAAVDSGQGLYCGEGRGKLNSYYSNGHPAWGSLFGDLNTHQTQVMDIRTNIFCASGMHLPNGSYVTFGGNGAVGSEAILVLCQIMRAQSLSMLPIRTVRVPSRFVC</sequence>
<gene>
    <name evidence="1" type="ORF">GYMLUDRAFT_161620</name>
</gene>
<dbReference type="Proteomes" id="UP000053593">
    <property type="component" value="Unassembled WGS sequence"/>
</dbReference>
<dbReference type="HOGENOM" id="CLU_2038330_0_0_1"/>
<dbReference type="OrthoDB" id="3011541at2759"/>
<accession>A0A0D0BIT0</accession>